<dbReference type="AlphaFoldDB" id="A0AAV2WG52"/>
<reference evidence="2" key="1">
    <citation type="submission" date="2014-05" db="EMBL/GenBank/DDBJ databases">
        <authorList>
            <person name="Urmite Genomes"/>
        </authorList>
    </citation>
    <scope>NUCLEOTIDE SEQUENCE</scope>
    <source>
        <strain evidence="2">DSM 44074</strain>
    </source>
</reference>
<dbReference type="Proteomes" id="UP000028864">
    <property type="component" value="Unassembled WGS sequence"/>
</dbReference>
<name>A0AAV2WG52_MYCNE</name>
<feature type="signal peptide" evidence="1">
    <location>
        <begin position="1"/>
        <end position="18"/>
    </location>
</feature>
<evidence type="ECO:0008006" key="4">
    <source>
        <dbReference type="Google" id="ProtNLM"/>
    </source>
</evidence>
<dbReference type="EMBL" id="LK021337">
    <property type="protein sequence ID" value="CDQ43181.1"/>
    <property type="molecule type" value="Genomic_DNA"/>
</dbReference>
<gene>
    <name evidence="2" type="ORF">BN1047_01044</name>
</gene>
<evidence type="ECO:0000313" key="3">
    <source>
        <dbReference type="Proteomes" id="UP000028864"/>
    </source>
</evidence>
<accession>A0AAV2WG52</accession>
<protein>
    <recommendedName>
        <fullName evidence="4">DUF732 domain-containing protein</fullName>
    </recommendedName>
</protein>
<evidence type="ECO:0000313" key="2">
    <source>
        <dbReference type="EMBL" id="CDQ43181.1"/>
    </source>
</evidence>
<dbReference type="RefSeq" id="WP_081843318.1">
    <property type="nucleotide sequence ID" value="NZ_LK021337.1"/>
</dbReference>
<evidence type="ECO:0000256" key="1">
    <source>
        <dbReference type="SAM" id="SignalP"/>
    </source>
</evidence>
<organism evidence="2 3">
    <name type="scientific">Mycolicibacterium neoaurum</name>
    <name type="common">Mycobacterium neoaurum</name>
    <dbReference type="NCBI Taxonomy" id="1795"/>
    <lineage>
        <taxon>Bacteria</taxon>
        <taxon>Bacillati</taxon>
        <taxon>Actinomycetota</taxon>
        <taxon>Actinomycetes</taxon>
        <taxon>Mycobacteriales</taxon>
        <taxon>Mycobacteriaceae</taxon>
        <taxon>Mycolicibacterium</taxon>
    </lineage>
</organism>
<proteinExistence type="predicted"/>
<reference evidence="2" key="2">
    <citation type="submission" date="2015-09" db="EMBL/GenBank/DDBJ databases">
        <title>Draft genome sequence of Mycobacterium neoaurum DSM 44074.</title>
        <authorList>
            <person name="Croce O."/>
            <person name="Robert C."/>
            <person name="Raoult D."/>
            <person name="Drancourt M."/>
        </authorList>
    </citation>
    <scope>NUCLEOTIDE SEQUENCE</scope>
    <source>
        <strain evidence="2">DSM 44074</strain>
    </source>
</reference>
<keyword evidence="1" id="KW-0732">Signal</keyword>
<feature type="chain" id="PRO_5043449910" description="DUF732 domain-containing protein" evidence="1">
    <location>
        <begin position="19"/>
        <end position="110"/>
    </location>
</feature>
<sequence length="110" mass="11467">MFRRLLVGLVALSGAAVAGVCVGNPAIASADEQAFISQIYLTAHPSVKVQSLLEFGHLACSVRHSGKSSDEAKIVIWESLDAQGVVSSMAEMGSLVHVAVDTLCPEVGYP</sequence>